<keyword evidence="5 8" id="KW-1133">Transmembrane helix</keyword>
<dbReference type="NCBIfam" id="TIGR01013">
    <property type="entry name" value="2a58"/>
    <property type="match status" value="1"/>
</dbReference>
<dbReference type="GO" id="GO:0044341">
    <property type="term" value="P:sodium-dependent phosphate transport"/>
    <property type="evidence" value="ECO:0007669"/>
    <property type="project" value="InterPro"/>
</dbReference>
<feature type="transmembrane region" description="Helical" evidence="8">
    <location>
        <begin position="416"/>
        <end position="436"/>
    </location>
</feature>
<evidence type="ECO:0000313" key="9">
    <source>
        <dbReference type="EMBL" id="KAG8180735.1"/>
    </source>
</evidence>
<dbReference type="PANTHER" id="PTHR10010:SF46">
    <property type="entry name" value="SODIUM-DEPENDENT PHOSPHATE TRANSPORT PROTEIN 2B"/>
    <property type="match status" value="1"/>
</dbReference>
<proteinExistence type="inferred from homology"/>
<dbReference type="InterPro" id="IPR003841">
    <property type="entry name" value="Na/Pi_transpt"/>
</dbReference>
<evidence type="ECO:0000256" key="8">
    <source>
        <dbReference type="SAM" id="Phobius"/>
    </source>
</evidence>
<comment type="similarity">
    <text evidence="2">Belongs to the SLC34A transporter family.</text>
</comment>
<keyword evidence="4 8" id="KW-0812">Transmembrane</keyword>
<feature type="transmembrane region" description="Helical" evidence="8">
    <location>
        <begin position="456"/>
        <end position="478"/>
    </location>
</feature>
<dbReference type="NCBIfam" id="NF037997">
    <property type="entry name" value="Na_Pi_symport"/>
    <property type="match status" value="2"/>
</dbReference>
<evidence type="ECO:0000256" key="5">
    <source>
        <dbReference type="ARBA" id="ARBA00022989"/>
    </source>
</evidence>
<comment type="subcellular location">
    <subcellularLocation>
        <location evidence="1">Apical cell membrane</location>
        <topology evidence="1">Multi-pass membrane protein</topology>
    </subcellularLocation>
</comment>
<evidence type="ECO:0000256" key="4">
    <source>
        <dbReference type="ARBA" id="ARBA00022692"/>
    </source>
</evidence>
<name>A0AAV6U8X9_9ARAC</name>
<organism evidence="9 10">
    <name type="scientific">Oedothorax gibbosus</name>
    <dbReference type="NCBI Taxonomy" id="931172"/>
    <lineage>
        <taxon>Eukaryota</taxon>
        <taxon>Metazoa</taxon>
        <taxon>Ecdysozoa</taxon>
        <taxon>Arthropoda</taxon>
        <taxon>Chelicerata</taxon>
        <taxon>Arachnida</taxon>
        <taxon>Araneae</taxon>
        <taxon>Araneomorphae</taxon>
        <taxon>Entelegynae</taxon>
        <taxon>Araneoidea</taxon>
        <taxon>Linyphiidae</taxon>
        <taxon>Erigoninae</taxon>
        <taxon>Oedothorax</taxon>
    </lineage>
</organism>
<dbReference type="Pfam" id="PF02690">
    <property type="entry name" value="Na_Pi_cotrans"/>
    <property type="match status" value="2"/>
</dbReference>
<protein>
    <recommendedName>
        <fullName evidence="11">Sodium-dependent phosphate transport protein 2B</fullName>
    </recommendedName>
</protein>
<dbReference type="EMBL" id="JAFNEN010000553">
    <property type="protein sequence ID" value="KAG8180735.1"/>
    <property type="molecule type" value="Genomic_DNA"/>
</dbReference>
<dbReference type="PANTHER" id="PTHR10010">
    <property type="entry name" value="SOLUTE CARRIER FAMILY 34 SODIUM PHOSPHATE , MEMBER 2-RELATED"/>
    <property type="match status" value="1"/>
</dbReference>
<accession>A0AAV6U8X9</accession>
<feature type="transmembrane region" description="Helical" evidence="8">
    <location>
        <begin position="484"/>
        <end position="506"/>
    </location>
</feature>
<feature type="transmembrane region" description="Helical" evidence="8">
    <location>
        <begin position="294"/>
        <end position="318"/>
    </location>
</feature>
<evidence type="ECO:0000256" key="2">
    <source>
        <dbReference type="ARBA" id="ARBA00005808"/>
    </source>
</evidence>
<feature type="transmembrane region" description="Helical" evidence="8">
    <location>
        <begin position="67"/>
        <end position="87"/>
    </location>
</feature>
<evidence type="ECO:0000256" key="3">
    <source>
        <dbReference type="ARBA" id="ARBA00022475"/>
    </source>
</evidence>
<dbReference type="Proteomes" id="UP000827092">
    <property type="component" value="Unassembled WGS sequence"/>
</dbReference>
<feature type="compositionally biased region" description="Polar residues" evidence="7">
    <location>
        <begin position="619"/>
        <end position="636"/>
    </location>
</feature>
<feature type="transmembrane region" description="Helical" evidence="8">
    <location>
        <begin position="339"/>
        <end position="361"/>
    </location>
</feature>
<comment type="caution">
    <text evidence="9">The sequence shown here is derived from an EMBL/GenBank/DDBJ whole genome shotgun (WGS) entry which is preliminary data.</text>
</comment>
<evidence type="ECO:0008006" key="11">
    <source>
        <dbReference type="Google" id="ProtNLM"/>
    </source>
</evidence>
<gene>
    <name evidence="9" type="ORF">JTE90_004692</name>
</gene>
<evidence type="ECO:0000313" key="10">
    <source>
        <dbReference type="Proteomes" id="UP000827092"/>
    </source>
</evidence>
<feature type="region of interest" description="Disordered" evidence="7">
    <location>
        <begin position="612"/>
        <end position="636"/>
    </location>
</feature>
<feature type="transmembrane region" description="Helical" evidence="8">
    <location>
        <begin position="187"/>
        <end position="206"/>
    </location>
</feature>
<feature type="transmembrane region" description="Helical" evidence="8">
    <location>
        <begin position="108"/>
        <end position="126"/>
    </location>
</feature>
<keyword evidence="3" id="KW-1003">Cell membrane</keyword>
<dbReference type="GO" id="GO:0005436">
    <property type="term" value="F:sodium:phosphate symporter activity"/>
    <property type="evidence" value="ECO:0007669"/>
    <property type="project" value="InterPro"/>
</dbReference>
<evidence type="ECO:0000256" key="6">
    <source>
        <dbReference type="ARBA" id="ARBA00023136"/>
    </source>
</evidence>
<evidence type="ECO:0000256" key="1">
    <source>
        <dbReference type="ARBA" id="ARBA00004424"/>
    </source>
</evidence>
<reference evidence="9 10" key="1">
    <citation type="journal article" date="2022" name="Nat. Ecol. Evol.">
        <title>A masculinizing supergene underlies an exaggerated male reproductive morph in a spider.</title>
        <authorList>
            <person name="Hendrickx F."/>
            <person name="De Corte Z."/>
            <person name="Sonet G."/>
            <person name="Van Belleghem S.M."/>
            <person name="Kostlbacher S."/>
            <person name="Vangestel C."/>
        </authorList>
    </citation>
    <scope>NUCLEOTIDE SEQUENCE [LARGE SCALE GENOMIC DNA]</scope>
    <source>
        <strain evidence="9">W744_W776</strain>
    </source>
</reference>
<keyword evidence="6 8" id="KW-0472">Membrane</keyword>
<evidence type="ECO:0000256" key="7">
    <source>
        <dbReference type="SAM" id="MobiDB-lite"/>
    </source>
</evidence>
<sequence>MTAKKSGEFSPAVVVDQNGDTRVVRPVEDDPWATLPEDMCEHSGPKWAELSPGGKVRRLCSGVAKGALLLFLLWLFVCSLDLLSASFRLVGGRQAGRVFRDSDLLKNPVVGLMIGVLATVLVQSSSTSTSIVVTMVGTGLLRVRDAIPIVMGANIGTSVTNTVVSLGQASDRREFRRAFAAATIHDMFNWLAVIVLLPLEVATGYLEKTTDAIMSSGDWHHVEGAGQQAFLQTITKPFTELLVQLDKKKLEEMASGQTNDTDDVSLLKTCFEKNSTTQELCGYLLERIPWSDTTLGACLLVTSLVLLCGCLVSLVRLLHSLLGGPIASLLRRGINAEPPFPYSLLTGYCAMAVGCCLTVLVQSSSVFTSALTPLAGVGMVSLERIYPLTLGANIGTTTTGLLAALAAPPSNLRDTLQLAFCHLFFNLTGILLFYPVPRTRLPIPLAKALGNVTAEYRWFSILYLLVMFLALPASVFALSMAGPVVFACVGVPLVLFVCLVLLVNVVQRRRPSLLPLPLRTWSFLPEWARSLDPLDRLVARVCCCCSDGPRRADAGPALGLLPSNTSQVNILQPVSASSSVLTLDSVACGVGGEYHTMNGFENVAFGQLPTTPKKRQGKADNNNTIHDWDFGNTTAL</sequence>
<dbReference type="GO" id="GO:0016324">
    <property type="term" value="C:apical plasma membrane"/>
    <property type="evidence" value="ECO:0007669"/>
    <property type="project" value="UniProtKB-SubCell"/>
</dbReference>
<keyword evidence="10" id="KW-1185">Reference proteome</keyword>
<dbReference type="AlphaFoldDB" id="A0AAV6U8X9"/>
<feature type="transmembrane region" description="Helical" evidence="8">
    <location>
        <begin position="146"/>
        <end position="166"/>
    </location>
</feature>